<gene>
    <name evidence="3" type="ORF">EV682_103268</name>
    <name evidence="2" type="ORF">NCTC11159_02317</name>
</gene>
<dbReference type="Pfam" id="PF16823">
    <property type="entry name" value="tPilZ"/>
    <property type="match status" value="1"/>
</dbReference>
<proteinExistence type="predicted"/>
<evidence type="ECO:0000313" key="3">
    <source>
        <dbReference type="EMBL" id="TCU88684.1"/>
    </source>
</evidence>
<feature type="domain" description="Cyclic di-GMP receptor atypical PilZ" evidence="1">
    <location>
        <begin position="48"/>
        <end position="163"/>
    </location>
</feature>
<keyword evidence="5" id="KW-1185">Reference proteome</keyword>
<evidence type="ECO:0000313" key="4">
    <source>
        <dbReference type="Proteomes" id="UP000255108"/>
    </source>
</evidence>
<accession>A0A377Q952</accession>
<organism evidence="2 4">
    <name type="scientific">Iodobacter fluviatilis</name>
    <dbReference type="NCBI Taxonomy" id="537"/>
    <lineage>
        <taxon>Bacteria</taxon>
        <taxon>Pseudomonadati</taxon>
        <taxon>Pseudomonadota</taxon>
        <taxon>Betaproteobacteria</taxon>
        <taxon>Neisseriales</taxon>
        <taxon>Chitinibacteraceae</taxon>
        <taxon>Iodobacter</taxon>
    </lineage>
</organism>
<dbReference type="RefSeq" id="WP_115227477.1">
    <property type="nucleotide sequence ID" value="NZ_CAWOLO010000003.1"/>
</dbReference>
<protein>
    <submittedName>
        <fullName evidence="3">Atypical PilZ domain-containing cyclic di-GMP receptor</fullName>
    </submittedName>
</protein>
<dbReference type="InterPro" id="IPR031800">
    <property type="entry name" value="PilZ_atypical"/>
</dbReference>
<reference evidence="2 4" key="1">
    <citation type="submission" date="2018-06" db="EMBL/GenBank/DDBJ databases">
        <authorList>
            <consortium name="Pathogen Informatics"/>
            <person name="Doyle S."/>
        </authorList>
    </citation>
    <scope>NUCLEOTIDE SEQUENCE [LARGE SCALE GENOMIC DNA]</scope>
    <source>
        <strain evidence="2 4">NCTC11159</strain>
    </source>
</reference>
<name>A0A377Q952_9NEIS</name>
<dbReference type="Proteomes" id="UP000255108">
    <property type="component" value="Unassembled WGS sequence"/>
</dbReference>
<dbReference type="EMBL" id="SMBT01000003">
    <property type="protein sequence ID" value="TCU88684.1"/>
    <property type="molecule type" value="Genomic_DNA"/>
</dbReference>
<keyword evidence="3" id="KW-0675">Receptor</keyword>
<evidence type="ECO:0000313" key="5">
    <source>
        <dbReference type="Proteomes" id="UP000295794"/>
    </source>
</evidence>
<dbReference type="OrthoDB" id="8587502at2"/>
<dbReference type="Proteomes" id="UP000295794">
    <property type="component" value="Unassembled WGS sequence"/>
</dbReference>
<dbReference type="AlphaFoldDB" id="A0A377Q952"/>
<reference evidence="3 5" key="2">
    <citation type="submission" date="2019-03" db="EMBL/GenBank/DDBJ databases">
        <title>Genomic Encyclopedia of Type Strains, Phase IV (KMG-IV): sequencing the most valuable type-strain genomes for metagenomic binning, comparative biology and taxonomic classification.</title>
        <authorList>
            <person name="Goeker M."/>
        </authorList>
    </citation>
    <scope>NUCLEOTIDE SEQUENCE [LARGE SCALE GENOMIC DNA]</scope>
    <source>
        <strain evidence="3 5">DSM 3764</strain>
    </source>
</reference>
<evidence type="ECO:0000313" key="2">
    <source>
        <dbReference type="EMBL" id="STQ91245.1"/>
    </source>
</evidence>
<sequence>MNTLPVPDGVHFSAHLPLAWHGVLQQSAFEATRYLAVLAEFESISDERSHAQDALHAKLDLMLLWTAKNASHTLPAAKEAMIGLETIAWRDPAALPLGTRGALALSLSHILPFSLQLPAEIISCVVSEQGYVLTARLLLQEEALRDWFERTVFRNHRRLVHAERGSQA</sequence>
<dbReference type="EMBL" id="UGHR01000001">
    <property type="protein sequence ID" value="STQ91245.1"/>
    <property type="molecule type" value="Genomic_DNA"/>
</dbReference>
<evidence type="ECO:0000259" key="1">
    <source>
        <dbReference type="Pfam" id="PF16823"/>
    </source>
</evidence>